<dbReference type="NCBIfam" id="TIGR01525">
    <property type="entry name" value="ATPase-IB_hvy"/>
    <property type="match status" value="1"/>
</dbReference>
<name>A0A5C7G1G6_9BURK</name>
<keyword evidence="13" id="KW-1278">Translocase</keyword>
<dbReference type="InterPro" id="IPR006122">
    <property type="entry name" value="HMA_Cu_ion-bd"/>
</dbReference>
<keyword evidence="17 18" id="KW-0472">Membrane</keyword>
<organism evidence="20 21">
    <name type="scientific">Massilia arenae</name>
    <dbReference type="NCBI Taxonomy" id="2603288"/>
    <lineage>
        <taxon>Bacteria</taxon>
        <taxon>Pseudomonadati</taxon>
        <taxon>Pseudomonadota</taxon>
        <taxon>Betaproteobacteria</taxon>
        <taxon>Burkholderiales</taxon>
        <taxon>Oxalobacteraceae</taxon>
        <taxon>Telluria group</taxon>
        <taxon>Massilia</taxon>
    </lineage>
</organism>
<dbReference type="Gene3D" id="1.20.1110.10">
    <property type="entry name" value="Calcium-transporting ATPase, transmembrane domain"/>
    <property type="match status" value="1"/>
</dbReference>
<comment type="similarity">
    <text evidence="2 18">Belongs to the cation transport ATPase (P-type) (TC 3.A.3) family. Type IB subfamily.</text>
</comment>
<evidence type="ECO:0000256" key="13">
    <source>
        <dbReference type="ARBA" id="ARBA00022967"/>
    </source>
</evidence>
<feature type="transmembrane region" description="Helical" evidence="18">
    <location>
        <begin position="161"/>
        <end position="179"/>
    </location>
</feature>
<feature type="transmembrane region" description="Helical" evidence="18">
    <location>
        <begin position="191"/>
        <end position="210"/>
    </location>
</feature>
<dbReference type="Pfam" id="PF00122">
    <property type="entry name" value="E1-E2_ATPase"/>
    <property type="match status" value="1"/>
</dbReference>
<dbReference type="PANTHER" id="PTHR43520:SF8">
    <property type="entry name" value="P-TYPE CU(+) TRANSPORTER"/>
    <property type="match status" value="1"/>
</dbReference>
<feature type="transmembrane region" description="Helical" evidence="18">
    <location>
        <begin position="372"/>
        <end position="392"/>
    </location>
</feature>
<dbReference type="PRINTS" id="PR00119">
    <property type="entry name" value="CATATPASE"/>
</dbReference>
<dbReference type="InterPro" id="IPR027256">
    <property type="entry name" value="P-typ_ATPase_IB"/>
</dbReference>
<keyword evidence="7 18" id="KW-0479">Metal-binding</keyword>
<feature type="transmembrane region" description="Helical" evidence="18">
    <location>
        <begin position="95"/>
        <end position="116"/>
    </location>
</feature>
<keyword evidence="6 18" id="KW-0812">Transmembrane</keyword>
<dbReference type="SUPFAM" id="SSF55008">
    <property type="entry name" value="HMA, heavy metal-associated domain"/>
    <property type="match status" value="2"/>
</dbReference>
<dbReference type="InterPro" id="IPR017969">
    <property type="entry name" value="Heavy-metal-associated_CS"/>
</dbReference>
<dbReference type="FunFam" id="3.30.70.100:FF:000005">
    <property type="entry name" value="Copper-exporting P-type ATPase A"/>
    <property type="match status" value="1"/>
</dbReference>
<evidence type="ECO:0000256" key="1">
    <source>
        <dbReference type="ARBA" id="ARBA00004651"/>
    </source>
</evidence>
<feature type="domain" description="HMA" evidence="19">
    <location>
        <begin position="759"/>
        <end position="822"/>
    </location>
</feature>
<dbReference type="Gene3D" id="3.40.1110.10">
    <property type="entry name" value="Calcium-transporting ATPase, cytoplasmic domain N"/>
    <property type="match status" value="1"/>
</dbReference>
<evidence type="ECO:0000259" key="19">
    <source>
        <dbReference type="PROSITE" id="PS50846"/>
    </source>
</evidence>
<keyword evidence="20" id="KW-0378">Hydrolase</keyword>
<dbReference type="Gene3D" id="3.40.50.1000">
    <property type="entry name" value="HAD superfamily/HAD-like"/>
    <property type="match status" value="1"/>
</dbReference>
<keyword evidence="11 18" id="KW-0067">ATP-binding</keyword>
<dbReference type="Proteomes" id="UP000321413">
    <property type="component" value="Unassembled WGS sequence"/>
</dbReference>
<comment type="caution">
    <text evidence="20">The sequence shown here is derived from an EMBL/GenBank/DDBJ whole genome shotgun (WGS) entry which is preliminary data.</text>
</comment>
<dbReference type="InterPro" id="IPR023299">
    <property type="entry name" value="ATPase_P-typ_cyto_dom_N"/>
</dbReference>
<keyword evidence="8" id="KW-0677">Repeat</keyword>
<dbReference type="PROSITE" id="PS50846">
    <property type="entry name" value="HMA_2"/>
    <property type="match status" value="2"/>
</dbReference>
<gene>
    <name evidence="20" type="primary">cadA</name>
    <name evidence="20" type="ORF">FVD38_12080</name>
</gene>
<evidence type="ECO:0000256" key="16">
    <source>
        <dbReference type="ARBA" id="ARBA00023065"/>
    </source>
</evidence>
<dbReference type="NCBIfam" id="TIGR00003">
    <property type="entry name" value="copper ion binding protein"/>
    <property type="match status" value="2"/>
</dbReference>
<dbReference type="InterPro" id="IPR059000">
    <property type="entry name" value="ATPase_P-type_domA"/>
</dbReference>
<dbReference type="Pfam" id="PF00702">
    <property type="entry name" value="Hydrolase"/>
    <property type="match status" value="1"/>
</dbReference>
<dbReference type="SUPFAM" id="SSF81665">
    <property type="entry name" value="Calcium ATPase, transmembrane domain M"/>
    <property type="match status" value="1"/>
</dbReference>
<dbReference type="GO" id="GO:0140581">
    <property type="term" value="F:P-type monovalent copper transporter activity"/>
    <property type="evidence" value="ECO:0007669"/>
    <property type="project" value="UniProtKB-EC"/>
</dbReference>
<evidence type="ECO:0000256" key="8">
    <source>
        <dbReference type="ARBA" id="ARBA00022737"/>
    </source>
</evidence>
<evidence type="ECO:0000256" key="12">
    <source>
        <dbReference type="ARBA" id="ARBA00022842"/>
    </source>
</evidence>
<dbReference type="NCBIfam" id="TIGR01494">
    <property type="entry name" value="ATPase_P-type"/>
    <property type="match status" value="1"/>
</dbReference>
<keyword evidence="5 18" id="KW-1003">Cell membrane</keyword>
<dbReference type="InterPro" id="IPR023214">
    <property type="entry name" value="HAD_sf"/>
</dbReference>
<keyword evidence="14 18" id="KW-1133">Transmembrane helix</keyword>
<keyword evidence="12" id="KW-0460">Magnesium</keyword>
<accession>A0A5C7G1G6</accession>
<keyword evidence="21" id="KW-1185">Reference proteome</keyword>
<dbReference type="SFLD" id="SFLDS00003">
    <property type="entry name" value="Haloacid_Dehalogenase"/>
    <property type="match status" value="1"/>
</dbReference>
<dbReference type="InterPro" id="IPR036412">
    <property type="entry name" value="HAD-like_sf"/>
</dbReference>
<keyword evidence="15" id="KW-0186">Copper</keyword>
<dbReference type="AlphaFoldDB" id="A0A5C7G1G6"/>
<dbReference type="FunFam" id="2.70.150.10:FF:000020">
    <property type="entry name" value="Copper-exporting P-type ATPase A"/>
    <property type="match status" value="1"/>
</dbReference>
<dbReference type="Gene3D" id="2.70.150.10">
    <property type="entry name" value="Calcium-transporting ATPase, cytoplasmic transduction domain A"/>
    <property type="match status" value="1"/>
</dbReference>
<evidence type="ECO:0000256" key="5">
    <source>
        <dbReference type="ARBA" id="ARBA00022475"/>
    </source>
</evidence>
<feature type="transmembrane region" description="Helical" evidence="18">
    <location>
        <begin position="344"/>
        <end position="366"/>
    </location>
</feature>
<comment type="subcellular location">
    <subcellularLocation>
        <location evidence="1">Cell membrane</location>
        <topology evidence="1">Multi-pass membrane protein</topology>
    </subcellularLocation>
</comment>
<evidence type="ECO:0000256" key="3">
    <source>
        <dbReference type="ARBA" id="ARBA00012517"/>
    </source>
</evidence>
<dbReference type="GO" id="GO:0005524">
    <property type="term" value="F:ATP binding"/>
    <property type="evidence" value="ECO:0007669"/>
    <property type="project" value="UniProtKB-UniRule"/>
</dbReference>
<dbReference type="InterPro" id="IPR036163">
    <property type="entry name" value="HMA_dom_sf"/>
</dbReference>
<feature type="transmembrane region" description="Helical" evidence="18">
    <location>
        <begin position="122"/>
        <end position="140"/>
    </location>
</feature>
<feature type="transmembrane region" description="Helical" evidence="18">
    <location>
        <begin position="708"/>
        <end position="725"/>
    </location>
</feature>
<dbReference type="PROSITE" id="PS00154">
    <property type="entry name" value="ATPASE_E1_E2"/>
    <property type="match status" value="1"/>
</dbReference>
<evidence type="ECO:0000256" key="2">
    <source>
        <dbReference type="ARBA" id="ARBA00006024"/>
    </source>
</evidence>
<dbReference type="EMBL" id="VPFD01000012">
    <property type="protein sequence ID" value="TXF99553.1"/>
    <property type="molecule type" value="Genomic_DNA"/>
</dbReference>
<proteinExistence type="inferred from homology"/>
<feature type="transmembrane region" description="Helical" evidence="18">
    <location>
        <begin position="683"/>
        <end position="702"/>
    </location>
</feature>
<dbReference type="EC" id="7.2.2.8" evidence="3"/>
<dbReference type="PRINTS" id="PR00943">
    <property type="entry name" value="CUATPASE"/>
</dbReference>
<dbReference type="GO" id="GO:0016887">
    <property type="term" value="F:ATP hydrolysis activity"/>
    <property type="evidence" value="ECO:0007669"/>
    <property type="project" value="InterPro"/>
</dbReference>
<dbReference type="PROSITE" id="PS01047">
    <property type="entry name" value="HMA_1"/>
    <property type="match status" value="2"/>
</dbReference>
<dbReference type="CDD" id="cd00371">
    <property type="entry name" value="HMA"/>
    <property type="match status" value="2"/>
</dbReference>
<dbReference type="InterPro" id="IPR001757">
    <property type="entry name" value="P_typ_ATPase"/>
</dbReference>
<sequence>MDPRNKQMNNTVLNIDGMTCASCVARVEKALRAVPGVSGASVNLATEKASVQGQAAPDALAAAVRAAGYEADIELPDATGAAPARRREAGGTLPAWWPVAAAMLLSLPLVLPMLAAPFGHDVMLPGWLQLALATPVQFWLGARFYRAGWKALRAGSGNMDLLVALGTSAAYGLSVYLLVSAGAHGAHAEPHLYFETSAVVIALVLLGKWLEGRAKRQTLAALDALGRLRPDEALVRRNGKDVRVALAELRVGELMVVRPGARVPADGVVVDGRSHLDESLLTGESLPVAKEPGDRVAGGAVNADGLLLVEATAVGAATMLSQIIRMVEDAQAVKAPIQRLVDRVSAVFVPVVLAIALATLLGWGLAGGDWQAALLNAVAVLVIACPCALGLATPTAVMVGTGAAARHGILIKDAEALETAHALDVVVFDKTGTLTEGKPQLVAHEGVDPARLLALAASVQGGSSHPLAGAVIEEAARQGLAPPVASAARALPGRGVEAEVDGVTIVLGNRRLMEELGVPAAGGAQHEAAGRTVSWLAERRDGRLQVLGLLAFGDRIKPGAPSAIARLKEAGIEPVLLSGDSLGAARTVAQALGIERVHAEVLPADKAQIVTGLRQEGRKVAMVGDGINDAPALAAADVGMAMATGTDVAMHSAGVTLMRGDPRLVADAIAVSRRTYRKIRQNLGWAFVYNVIGLPLAAFGLLDPVLAGAAMALSSVSVVANALLLRRWTPAATAPARAPVSEPISTTGAVPPQTTGENTMYELTVEGMSCNHCVGRVTKSVQAVDADAKVAIDLDKASVRIDSQADLDRIVAAIDGAGYPVTGRASA</sequence>
<dbReference type="Pfam" id="PF00403">
    <property type="entry name" value="HMA"/>
    <property type="match status" value="2"/>
</dbReference>
<dbReference type="InterPro" id="IPR044492">
    <property type="entry name" value="P_typ_ATPase_HD_dom"/>
</dbReference>
<dbReference type="SFLD" id="SFLDF00027">
    <property type="entry name" value="p-type_atpase"/>
    <property type="match status" value="1"/>
</dbReference>
<dbReference type="GO" id="GO:0055070">
    <property type="term" value="P:copper ion homeostasis"/>
    <property type="evidence" value="ECO:0007669"/>
    <property type="project" value="TreeGrafter"/>
</dbReference>
<feature type="domain" description="HMA" evidence="19">
    <location>
        <begin position="9"/>
        <end position="72"/>
    </location>
</feature>
<evidence type="ECO:0000256" key="6">
    <source>
        <dbReference type="ARBA" id="ARBA00022692"/>
    </source>
</evidence>
<reference evidence="20 21" key="1">
    <citation type="submission" date="2019-08" db="EMBL/GenBank/DDBJ databases">
        <title>Massilia golmudensis sp. nov., isolated from sand in the Qinghai-Tibetan Plateau.</title>
        <authorList>
            <person name="Zhang B."/>
        </authorList>
    </citation>
    <scope>NUCLEOTIDE SEQUENCE [LARGE SCALE GENOMIC DNA]</scope>
    <source>
        <strain evidence="20 21">GEM5</strain>
    </source>
</reference>
<dbReference type="PANTHER" id="PTHR43520">
    <property type="entry name" value="ATP7, ISOFORM B"/>
    <property type="match status" value="1"/>
</dbReference>
<evidence type="ECO:0000256" key="4">
    <source>
        <dbReference type="ARBA" id="ARBA00022448"/>
    </source>
</evidence>
<dbReference type="NCBIfam" id="TIGR01511">
    <property type="entry name" value="ATPase-IB1_Cu"/>
    <property type="match status" value="1"/>
</dbReference>
<evidence type="ECO:0000256" key="18">
    <source>
        <dbReference type="RuleBase" id="RU362081"/>
    </source>
</evidence>
<protein>
    <recommendedName>
        <fullName evidence="3">P-type Cu(+) transporter</fullName>
        <ecNumber evidence="3">7.2.2.8</ecNumber>
    </recommendedName>
</protein>
<dbReference type="GO" id="GO:0005507">
    <property type="term" value="F:copper ion binding"/>
    <property type="evidence" value="ECO:0007669"/>
    <property type="project" value="InterPro"/>
</dbReference>
<keyword evidence="4" id="KW-0813">Transport</keyword>
<dbReference type="InterPro" id="IPR008250">
    <property type="entry name" value="ATPase_P-typ_transduc_dom_A_sf"/>
</dbReference>
<evidence type="ECO:0000256" key="17">
    <source>
        <dbReference type="ARBA" id="ARBA00023136"/>
    </source>
</evidence>
<dbReference type="SUPFAM" id="SSF81653">
    <property type="entry name" value="Calcium ATPase, transduction domain A"/>
    <property type="match status" value="1"/>
</dbReference>
<keyword evidence="16" id="KW-0406">Ion transport</keyword>
<keyword evidence="9 18" id="KW-0547">Nucleotide-binding</keyword>
<dbReference type="Gene3D" id="3.30.70.100">
    <property type="match status" value="2"/>
</dbReference>
<evidence type="ECO:0000313" key="20">
    <source>
        <dbReference type="EMBL" id="TXF99553.1"/>
    </source>
</evidence>
<evidence type="ECO:0000313" key="21">
    <source>
        <dbReference type="Proteomes" id="UP000321413"/>
    </source>
</evidence>
<evidence type="ECO:0000256" key="11">
    <source>
        <dbReference type="ARBA" id="ARBA00022840"/>
    </source>
</evidence>
<dbReference type="GO" id="GO:0060003">
    <property type="term" value="P:copper ion export"/>
    <property type="evidence" value="ECO:0007669"/>
    <property type="project" value="UniProtKB-ARBA"/>
</dbReference>
<evidence type="ECO:0000256" key="15">
    <source>
        <dbReference type="ARBA" id="ARBA00023008"/>
    </source>
</evidence>
<evidence type="ECO:0000256" key="9">
    <source>
        <dbReference type="ARBA" id="ARBA00022741"/>
    </source>
</evidence>
<dbReference type="InterPro" id="IPR018303">
    <property type="entry name" value="ATPase_P-typ_P_site"/>
</dbReference>
<dbReference type="InterPro" id="IPR023298">
    <property type="entry name" value="ATPase_P-typ_TM_dom_sf"/>
</dbReference>
<dbReference type="GO" id="GO:0005886">
    <property type="term" value="C:plasma membrane"/>
    <property type="evidence" value="ECO:0007669"/>
    <property type="project" value="UniProtKB-SubCell"/>
</dbReference>
<dbReference type="SFLD" id="SFLDG00002">
    <property type="entry name" value="C1.7:_P-type_atpase_like"/>
    <property type="match status" value="1"/>
</dbReference>
<keyword evidence="10" id="KW-0187">Copper transport</keyword>
<dbReference type="GO" id="GO:0043682">
    <property type="term" value="F:P-type divalent copper transporter activity"/>
    <property type="evidence" value="ECO:0007669"/>
    <property type="project" value="TreeGrafter"/>
</dbReference>
<dbReference type="CDD" id="cd02094">
    <property type="entry name" value="P-type_ATPase_Cu-like"/>
    <property type="match status" value="1"/>
</dbReference>
<dbReference type="SUPFAM" id="SSF56784">
    <property type="entry name" value="HAD-like"/>
    <property type="match status" value="1"/>
</dbReference>
<evidence type="ECO:0000256" key="7">
    <source>
        <dbReference type="ARBA" id="ARBA00022723"/>
    </source>
</evidence>
<evidence type="ECO:0000256" key="10">
    <source>
        <dbReference type="ARBA" id="ARBA00022796"/>
    </source>
</evidence>
<dbReference type="NCBIfam" id="TIGR01512">
    <property type="entry name" value="ATPase-IB2_Cd"/>
    <property type="match status" value="1"/>
</dbReference>
<dbReference type="InterPro" id="IPR006121">
    <property type="entry name" value="HMA_dom"/>
</dbReference>
<evidence type="ECO:0000256" key="14">
    <source>
        <dbReference type="ARBA" id="ARBA00022989"/>
    </source>
</evidence>